<dbReference type="GO" id="GO:0005524">
    <property type="term" value="F:ATP binding"/>
    <property type="evidence" value="ECO:0007669"/>
    <property type="project" value="UniProtKB-KW"/>
</dbReference>
<keyword evidence="9" id="KW-0238">DNA-binding</keyword>
<evidence type="ECO:0000259" key="14">
    <source>
        <dbReference type="PROSITE" id="PS50893"/>
    </source>
</evidence>
<keyword evidence="10" id="KW-0234">DNA repair</keyword>
<keyword evidence="3" id="KW-0677">Repeat</keyword>
<keyword evidence="4" id="KW-0547">Nucleotide-binding</keyword>
<evidence type="ECO:0000256" key="11">
    <source>
        <dbReference type="ARBA" id="ARBA00038000"/>
    </source>
</evidence>
<keyword evidence="5" id="KW-0227">DNA damage</keyword>
<evidence type="ECO:0000256" key="12">
    <source>
        <dbReference type="ARBA" id="ARBA00039316"/>
    </source>
</evidence>
<evidence type="ECO:0000256" key="3">
    <source>
        <dbReference type="ARBA" id="ARBA00022737"/>
    </source>
</evidence>
<evidence type="ECO:0000256" key="1">
    <source>
        <dbReference type="ARBA" id="ARBA00004496"/>
    </source>
</evidence>
<dbReference type="PANTHER" id="PTHR43152">
    <property type="entry name" value="UVRABC SYSTEM PROTEIN A"/>
    <property type="match status" value="1"/>
</dbReference>
<dbReference type="GO" id="GO:0016887">
    <property type="term" value="F:ATP hydrolysis activity"/>
    <property type="evidence" value="ECO:0007669"/>
    <property type="project" value="InterPro"/>
</dbReference>
<dbReference type="SUPFAM" id="SSF52540">
    <property type="entry name" value="P-loop containing nucleoside triphosphate hydrolases"/>
    <property type="match status" value="2"/>
</dbReference>
<dbReference type="SMART" id="SM00382">
    <property type="entry name" value="AAA"/>
    <property type="match status" value="2"/>
</dbReference>
<dbReference type="Gene3D" id="1.10.8.280">
    <property type="entry name" value="ABC transporter ATPase domain-like"/>
    <property type="match status" value="1"/>
</dbReference>
<keyword evidence="6" id="KW-0228">DNA excision</keyword>
<evidence type="ECO:0000256" key="4">
    <source>
        <dbReference type="ARBA" id="ARBA00022741"/>
    </source>
</evidence>
<evidence type="ECO:0000256" key="5">
    <source>
        <dbReference type="ARBA" id="ARBA00022763"/>
    </source>
</evidence>
<evidence type="ECO:0000256" key="7">
    <source>
        <dbReference type="ARBA" id="ARBA00022840"/>
    </source>
</evidence>
<dbReference type="InterPro" id="IPR017871">
    <property type="entry name" value="ABC_transporter-like_CS"/>
</dbReference>
<name>A0A7R7DPU0_9ACTN</name>
<dbReference type="InterPro" id="IPR003593">
    <property type="entry name" value="AAA+_ATPase"/>
</dbReference>
<keyword evidence="16" id="KW-1185">Reference proteome</keyword>
<evidence type="ECO:0000256" key="10">
    <source>
        <dbReference type="ARBA" id="ARBA00023204"/>
    </source>
</evidence>
<dbReference type="Proteomes" id="UP000611640">
    <property type="component" value="Chromosome"/>
</dbReference>
<dbReference type="GO" id="GO:0004518">
    <property type="term" value="F:nuclease activity"/>
    <property type="evidence" value="ECO:0007669"/>
    <property type="project" value="UniProtKB-KW"/>
</dbReference>
<gene>
    <name evidence="15" type="ORF">Athai_31980</name>
</gene>
<feature type="domain" description="ABC transporter" evidence="14">
    <location>
        <begin position="442"/>
        <end position="741"/>
    </location>
</feature>
<evidence type="ECO:0000256" key="9">
    <source>
        <dbReference type="ARBA" id="ARBA00023125"/>
    </source>
</evidence>
<reference evidence="15 16" key="1">
    <citation type="submission" date="2020-08" db="EMBL/GenBank/DDBJ databases">
        <title>Whole genome shotgun sequence of Actinocatenispora thailandica NBRC 105041.</title>
        <authorList>
            <person name="Komaki H."/>
            <person name="Tamura T."/>
        </authorList>
    </citation>
    <scope>NUCLEOTIDE SEQUENCE [LARGE SCALE GENOMIC DNA]</scope>
    <source>
        <strain evidence="15 16">NBRC 105041</strain>
    </source>
</reference>
<dbReference type="InterPro" id="IPR003439">
    <property type="entry name" value="ABC_transporter-like_ATP-bd"/>
</dbReference>
<dbReference type="InterPro" id="IPR027417">
    <property type="entry name" value="P-loop_NTPase"/>
</dbReference>
<evidence type="ECO:0000256" key="8">
    <source>
        <dbReference type="ARBA" id="ARBA00022881"/>
    </source>
</evidence>
<accession>A0A7R7DPU0</accession>
<proteinExistence type="inferred from homology"/>
<evidence type="ECO:0000313" key="15">
    <source>
        <dbReference type="EMBL" id="BCJ35695.1"/>
    </source>
</evidence>
<comment type="similarity">
    <text evidence="11">Belongs to the ABC transporter superfamily. UvrA family.</text>
</comment>
<dbReference type="GO" id="GO:0003677">
    <property type="term" value="F:DNA binding"/>
    <property type="evidence" value="ECO:0007669"/>
    <property type="project" value="UniProtKB-KW"/>
</dbReference>
<evidence type="ECO:0000256" key="13">
    <source>
        <dbReference type="ARBA" id="ARBA00042156"/>
    </source>
</evidence>
<organism evidence="15 16">
    <name type="scientific">Actinocatenispora thailandica</name>
    <dbReference type="NCBI Taxonomy" id="227318"/>
    <lineage>
        <taxon>Bacteria</taxon>
        <taxon>Bacillati</taxon>
        <taxon>Actinomycetota</taxon>
        <taxon>Actinomycetes</taxon>
        <taxon>Micromonosporales</taxon>
        <taxon>Micromonosporaceae</taxon>
        <taxon>Actinocatenispora</taxon>
    </lineage>
</organism>
<dbReference type="GO" id="GO:0006281">
    <property type="term" value="P:DNA repair"/>
    <property type="evidence" value="ECO:0007669"/>
    <property type="project" value="UniProtKB-KW"/>
</dbReference>
<dbReference type="KEGG" id="atl:Athai_31980"/>
<evidence type="ECO:0000313" key="16">
    <source>
        <dbReference type="Proteomes" id="UP000611640"/>
    </source>
</evidence>
<dbReference type="Gene3D" id="1.20.1580.10">
    <property type="entry name" value="ABC transporter ATPase like domain"/>
    <property type="match status" value="2"/>
</dbReference>
<dbReference type="Pfam" id="PF00005">
    <property type="entry name" value="ABC_tran"/>
    <property type="match status" value="1"/>
</dbReference>
<dbReference type="PROSITE" id="PS00211">
    <property type="entry name" value="ABC_TRANSPORTER_1"/>
    <property type="match status" value="1"/>
</dbReference>
<dbReference type="PANTHER" id="PTHR43152:SF2">
    <property type="entry name" value="DRUG RESISTANCE ABC TRANSPORTER"/>
    <property type="match status" value="1"/>
</dbReference>
<dbReference type="EMBL" id="AP023355">
    <property type="protein sequence ID" value="BCJ35695.1"/>
    <property type="molecule type" value="Genomic_DNA"/>
</dbReference>
<evidence type="ECO:0000256" key="2">
    <source>
        <dbReference type="ARBA" id="ARBA00022490"/>
    </source>
</evidence>
<dbReference type="Gene3D" id="3.40.50.300">
    <property type="entry name" value="P-loop containing nucleotide triphosphate hydrolases"/>
    <property type="match status" value="2"/>
</dbReference>
<feature type="domain" description="ABC transporter" evidence="14">
    <location>
        <begin position="11"/>
        <end position="441"/>
    </location>
</feature>
<dbReference type="PROSITE" id="PS50893">
    <property type="entry name" value="ABC_TRANSPORTER_2"/>
    <property type="match status" value="2"/>
</dbReference>
<comment type="subcellular location">
    <subcellularLocation>
        <location evidence="1">Cytoplasm</location>
    </subcellularLocation>
</comment>
<keyword evidence="7" id="KW-0067">ATP-binding</keyword>
<keyword evidence="8" id="KW-0267">Excision nuclease</keyword>
<sequence>MSTSVPTVGRMHTERIRIVGAREHNLTGIDVDIPKRRLTAVTGVSGSGKSSLVFDTLAAEAQRQLNETYTSFVRNRLPRYGAPDVDAMHRLGATIVVDQRRLGGNARSTVGTVTEAASLLRLLYSRAARPGIGDSSAFSFNEPAGWCPECTGLGTVRSVDIGALLDTGRSLDDGAIRFPTFQAGGWMWRSLAESGHFDTGKPLRDYTEAEWQLLLRGDTGTAGRPHGRYEGLLTRFERIWLGKDVASLTGGTRAAFERVVTQRRCPACDGARLSAAARGARLNGHTLPECTAMEIAELVPVVTAVTDPTVAPVVAALRAQLDRLVSIGLGYLTLDRPTGTLSGGESQRVKMVKHLGSSLTDLTYVFDEPSAGLHPRDLHQVIDLLTSLRDKGNTVIVVEHDPALVAAADHVLELGPGAGAAGGRLTHAGPLAGLDTDTGRRLRRPPVVRTCPRPATGAISIRGAHQHNLRDVDVAVPTGVLTAVTGVAGSGKSSLVCTGLVAACPAAVLVDQAAVHVSRRSCPATYLGLLDPIRALFAAANGVSPALFSPNAEGGCRHCGGLGLIYTDLAFLDPMVTVCEHCGGERFGPEALRYRLAGHTIGALLRMSAVQAVEVFGQPRIRPVLERLVEVGLGYLPLGQPSTTLSGGERQRLKLAAELRHPGRVYLFDEPTTGLHPADTDGLLAIFDRLVARGHTVVVVEHDLDVVAHADHVIDLGPGAGRQGGRVVFTGPPADLAAADTATGRALAAALRAGSPR</sequence>
<dbReference type="GO" id="GO:0005737">
    <property type="term" value="C:cytoplasm"/>
    <property type="evidence" value="ECO:0007669"/>
    <property type="project" value="UniProtKB-SubCell"/>
</dbReference>
<protein>
    <recommendedName>
        <fullName evidence="12">UvrABC system protein A</fullName>
    </recommendedName>
    <alternativeName>
        <fullName evidence="13">Excinuclease ABC subunit A</fullName>
    </alternativeName>
</protein>
<evidence type="ECO:0000256" key="6">
    <source>
        <dbReference type="ARBA" id="ARBA00022769"/>
    </source>
</evidence>
<keyword evidence="2" id="KW-0963">Cytoplasm</keyword>
<dbReference type="AlphaFoldDB" id="A0A7R7DPU0"/>